<dbReference type="Gene3D" id="3.40.50.450">
    <property type="match status" value="1"/>
</dbReference>
<evidence type="ECO:0000256" key="1">
    <source>
        <dbReference type="ARBA" id="ARBA00001946"/>
    </source>
</evidence>
<dbReference type="GO" id="GO:0006753">
    <property type="term" value="P:nucleoside phosphate metabolic process"/>
    <property type="evidence" value="ECO:0007669"/>
    <property type="project" value="TreeGrafter"/>
</dbReference>
<dbReference type="EMBL" id="SNXZ01000001">
    <property type="protein sequence ID" value="TDQ04846.1"/>
    <property type="molecule type" value="Genomic_DNA"/>
</dbReference>
<evidence type="ECO:0000313" key="5">
    <source>
        <dbReference type="Proteomes" id="UP000295444"/>
    </source>
</evidence>
<dbReference type="RefSeq" id="WP_208115467.1">
    <property type="nucleotide sequence ID" value="NZ_SNXZ01000001.1"/>
</dbReference>
<dbReference type="GO" id="GO:0019693">
    <property type="term" value="P:ribose phosphate metabolic process"/>
    <property type="evidence" value="ECO:0007669"/>
    <property type="project" value="TreeGrafter"/>
</dbReference>
<keyword evidence="2" id="KW-0378">Hydrolase</keyword>
<keyword evidence="5" id="KW-1185">Reference proteome</keyword>
<dbReference type="PANTHER" id="PTHR11839">
    <property type="entry name" value="UDP/ADP-SUGAR PYROPHOSPHATASE"/>
    <property type="match status" value="1"/>
</dbReference>
<dbReference type="PROSITE" id="PS51462">
    <property type="entry name" value="NUDIX"/>
    <property type="match status" value="1"/>
</dbReference>
<gene>
    <name evidence="4" type="ORF">EV186_101804</name>
</gene>
<dbReference type="GO" id="GO:0016787">
    <property type="term" value="F:hydrolase activity"/>
    <property type="evidence" value="ECO:0007669"/>
    <property type="project" value="UniProtKB-KW"/>
</dbReference>
<sequence length="406" mass="44080">MSDLSGPLAGANAVGSLAGDDAVVVVHAGEEPPDRWVASLFLAGPTPRSAEVASWRPDALSAIRERWSGPGTLVVFVPEPRSGAPWPEYEHQRTWELRWGDRADQVVFWIPRGPGMPALTTNDEFGRWKDSGRVVLGTPPDAESVRYQRGYAADQRIPVASTLTGTIDLALARLGSGALRTGGERHVPLLVWRTPSFQNWLARQTAAGNELLAGRLEWTFRVGDDLERVFLWAFHAHVRVAAEDRVKTNEVVLARPDIATVVAHRPAAEVADTEVVLVREFRSPAGFVLELPGGSSEGDEPMREVAAVELGEETGLTIAPERLRAHHVRPLAATFSAHRQHLFSVELTEDELAAVRAVTGPLGETGSSERTYPRVMRFGDLLAGGEVDWTTLGALAEVLLSGRDSS</sequence>
<evidence type="ECO:0000313" key="4">
    <source>
        <dbReference type="EMBL" id="TDQ04846.1"/>
    </source>
</evidence>
<comment type="cofactor">
    <cofactor evidence="1">
        <name>Mg(2+)</name>
        <dbReference type="ChEBI" id="CHEBI:18420"/>
    </cofactor>
</comment>
<dbReference type="PANTHER" id="PTHR11839:SF18">
    <property type="entry name" value="NUDIX HYDROLASE DOMAIN-CONTAINING PROTEIN"/>
    <property type="match status" value="1"/>
</dbReference>
<comment type="caution">
    <text evidence="4">The sequence shown here is derived from an EMBL/GenBank/DDBJ whole genome shotgun (WGS) entry which is preliminary data.</text>
</comment>
<evidence type="ECO:0000259" key="3">
    <source>
        <dbReference type="PROSITE" id="PS51462"/>
    </source>
</evidence>
<dbReference type="AlphaFoldDB" id="A0A4R6SKE0"/>
<dbReference type="Pfam" id="PF15891">
    <property type="entry name" value="Nuc_deoxyri_tr2"/>
    <property type="match status" value="1"/>
</dbReference>
<dbReference type="InterPro" id="IPR000086">
    <property type="entry name" value="NUDIX_hydrolase_dom"/>
</dbReference>
<name>A0A4R6SKE0_LABRH</name>
<dbReference type="InterPro" id="IPR039470">
    <property type="entry name" value="Nuc_deoxyri_tr2"/>
</dbReference>
<reference evidence="4 5" key="1">
    <citation type="submission" date="2019-03" db="EMBL/GenBank/DDBJ databases">
        <title>Genomic Encyclopedia of Type Strains, Phase IV (KMG-IV): sequencing the most valuable type-strain genomes for metagenomic binning, comparative biology and taxonomic classification.</title>
        <authorList>
            <person name="Goeker M."/>
        </authorList>
    </citation>
    <scope>NUCLEOTIDE SEQUENCE [LARGE SCALE GENOMIC DNA]</scope>
    <source>
        <strain evidence="4 5">DSM 45361</strain>
    </source>
</reference>
<organism evidence="4 5">
    <name type="scientific">Labedaea rhizosphaerae</name>
    <dbReference type="NCBI Taxonomy" id="598644"/>
    <lineage>
        <taxon>Bacteria</taxon>
        <taxon>Bacillati</taxon>
        <taxon>Actinomycetota</taxon>
        <taxon>Actinomycetes</taxon>
        <taxon>Pseudonocardiales</taxon>
        <taxon>Pseudonocardiaceae</taxon>
        <taxon>Labedaea</taxon>
    </lineage>
</organism>
<dbReference type="InterPro" id="IPR015797">
    <property type="entry name" value="NUDIX_hydrolase-like_dom_sf"/>
</dbReference>
<dbReference type="Gene3D" id="3.90.79.10">
    <property type="entry name" value="Nucleoside Triphosphate Pyrophosphohydrolase"/>
    <property type="match status" value="1"/>
</dbReference>
<proteinExistence type="predicted"/>
<dbReference type="GO" id="GO:0016740">
    <property type="term" value="F:transferase activity"/>
    <property type="evidence" value="ECO:0007669"/>
    <property type="project" value="UniProtKB-KW"/>
</dbReference>
<dbReference type="SUPFAM" id="SSF55811">
    <property type="entry name" value="Nudix"/>
    <property type="match status" value="1"/>
</dbReference>
<dbReference type="Proteomes" id="UP000295444">
    <property type="component" value="Unassembled WGS sequence"/>
</dbReference>
<keyword evidence="4" id="KW-0808">Transferase</keyword>
<accession>A0A4R6SKE0</accession>
<feature type="domain" description="Nudix hydrolase" evidence="3">
    <location>
        <begin position="253"/>
        <end position="406"/>
    </location>
</feature>
<protein>
    <submittedName>
        <fullName evidence="4">Nucleoside 2-deoxyribosyltransferase-like protein</fullName>
    </submittedName>
</protein>
<evidence type="ECO:0000256" key="2">
    <source>
        <dbReference type="ARBA" id="ARBA00022801"/>
    </source>
</evidence>